<protein>
    <submittedName>
        <fullName evidence="1">Uncharacterized protein</fullName>
    </submittedName>
</protein>
<dbReference type="Proteomes" id="UP000192775">
    <property type="component" value="Chromosome"/>
</dbReference>
<proteinExistence type="predicted"/>
<dbReference type="KEGG" id="cphy:B5808_03655"/>
<dbReference type="EMBL" id="CP020715">
    <property type="protein sequence ID" value="ARJ04418.1"/>
    <property type="molecule type" value="Genomic_DNA"/>
</dbReference>
<evidence type="ECO:0000313" key="1">
    <source>
        <dbReference type="EMBL" id="ARJ04418.1"/>
    </source>
</evidence>
<reference evidence="1 2" key="1">
    <citation type="submission" date="2017-04" db="EMBL/GenBank/DDBJ databases">
        <authorList>
            <person name="Afonso C.L."/>
            <person name="Miller P.J."/>
            <person name="Scott M.A."/>
            <person name="Spackman E."/>
            <person name="Goraichik I."/>
            <person name="Dimitrov K.M."/>
            <person name="Suarez D.L."/>
            <person name="Swayne D.E."/>
        </authorList>
    </citation>
    <scope>NUCLEOTIDE SEQUENCE [LARGE SCALE GENOMIC DNA]</scope>
    <source>
        <strain evidence="2">XA(T)</strain>
    </source>
</reference>
<accession>A0A1X9LJE2</accession>
<dbReference type="RefSeq" id="WP_085018505.1">
    <property type="nucleotide sequence ID" value="NZ_BMHD01000001.1"/>
</dbReference>
<sequence length="292" mass="31800">MSRRALLTLVACVAVVVGLVTWSVSAAAIIGGVRLASTLLDRGQHSDPELVVDDTAPYAGLSSDDELLFPVTAGQLGASADGTEPDAVVNEVWDLFARIAGDDVSRMDAFAVFDDDQDTVLASVWRDTRSGKTWALDVNLAFAEDRDELELTLIHEFGHVLSLSLDQVSEAKGSCPTIDMPEGCAHDDSYIAAFLERFWPAESSWPDPGDDDEVDAWFRENGGFDAFVSRYAATSGIEDFAESWAVYVTADEPGHSPRDDDGRAVRAQKVLFFQDYPDLVAQRDRIRAALGY</sequence>
<evidence type="ECO:0000313" key="2">
    <source>
        <dbReference type="Proteomes" id="UP000192775"/>
    </source>
</evidence>
<organism evidence="1 2">
    <name type="scientific">Cnuibacter physcomitrellae</name>
    <dbReference type="NCBI Taxonomy" id="1619308"/>
    <lineage>
        <taxon>Bacteria</taxon>
        <taxon>Bacillati</taxon>
        <taxon>Actinomycetota</taxon>
        <taxon>Actinomycetes</taxon>
        <taxon>Micrococcales</taxon>
        <taxon>Microbacteriaceae</taxon>
        <taxon>Cnuibacter</taxon>
    </lineage>
</organism>
<name>A0A1X9LJE2_9MICO</name>
<dbReference type="AlphaFoldDB" id="A0A1X9LJE2"/>
<keyword evidence="2" id="KW-1185">Reference proteome</keyword>
<gene>
    <name evidence="1" type="ORF">B5808_03655</name>
</gene>